<comment type="caution">
    <text evidence="3">The sequence shown here is derived from an EMBL/GenBank/DDBJ whole genome shotgun (WGS) entry which is preliminary data.</text>
</comment>
<evidence type="ECO:0000313" key="4">
    <source>
        <dbReference type="Proteomes" id="UP001352263"/>
    </source>
</evidence>
<dbReference type="Proteomes" id="UP001352263">
    <property type="component" value="Unassembled WGS sequence"/>
</dbReference>
<gene>
    <name evidence="3" type="ORF">RY831_16120</name>
</gene>
<dbReference type="InterPro" id="IPR032466">
    <property type="entry name" value="Metal_Hydrolase"/>
</dbReference>
<dbReference type="InterPro" id="IPR006680">
    <property type="entry name" value="Amidohydro-rel"/>
</dbReference>
<feature type="domain" description="Amidohydrolase-related" evidence="2">
    <location>
        <begin position="156"/>
        <end position="301"/>
    </location>
</feature>
<feature type="region of interest" description="Disordered" evidence="1">
    <location>
        <begin position="1"/>
        <end position="25"/>
    </location>
</feature>
<evidence type="ECO:0000313" key="3">
    <source>
        <dbReference type="EMBL" id="MEC4720690.1"/>
    </source>
</evidence>
<protein>
    <submittedName>
        <fullName evidence="3">Amidohydrolase family protein</fullName>
    </submittedName>
</protein>
<dbReference type="Pfam" id="PF04909">
    <property type="entry name" value="Amidohydro_2"/>
    <property type="match status" value="1"/>
</dbReference>
<organism evidence="3 4">
    <name type="scientific">Noviherbaspirillum album</name>
    <dbReference type="NCBI Taxonomy" id="3080276"/>
    <lineage>
        <taxon>Bacteria</taxon>
        <taxon>Pseudomonadati</taxon>
        <taxon>Pseudomonadota</taxon>
        <taxon>Betaproteobacteria</taxon>
        <taxon>Burkholderiales</taxon>
        <taxon>Oxalobacteraceae</taxon>
        <taxon>Noviherbaspirillum</taxon>
    </lineage>
</organism>
<dbReference type="SUPFAM" id="SSF51556">
    <property type="entry name" value="Metallo-dependent hydrolases"/>
    <property type="match status" value="1"/>
</dbReference>
<name>A0ABU6JAX9_9BURK</name>
<accession>A0ABU6JAX9</accession>
<reference evidence="3 4" key="1">
    <citation type="submission" date="2023-10" db="EMBL/GenBank/DDBJ databases">
        <title>Noviherbaspirillum sp. CPCC 100848 genome assembly.</title>
        <authorList>
            <person name="Li X.Y."/>
            <person name="Fang X.M."/>
        </authorList>
    </citation>
    <scope>NUCLEOTIDE SEQUENCE [LARGE SCALE GENOMIC DNA]</scope>
    <source>
        <strain evidence="3 4">CPCC 100848</strain>
    </source>
</reference>
<dbReference type="Gene3D" id="3.20.20.140">
    <property type="entry name" value="Metal-dependent hydrolases"/>
    <property type="match status" value="1"/>
</dbReference>
<sequence>MHAHVFASPESSFRATPAPNGRPRLSPGRWLARIGRVLCLAGMGAIAQAEERLPIFDAHMHYNVEARSLLSPKQVVELWRKTGIRGVLATSRPNDGTLDLMAQKAPDIQIVPFLRPYRVQPDRHDWFSSSGVAEYVEKELQRGIYRGIGEFHIFGKDADAPYMAKIARLAKERGLWLHAHSDEDAVERILRHAPGVKLIWAHTGMSTPLDKVEQMFEQYPNIVGELSYRGDLEQDGTLNPRWKQLFMKYPNRFVVGTDTWVTPRWGEVENLAAFYRRMLSALPRDVAERVAYRNGMEIFGLQ</sequence>
<proteinExistence type="predicted"/>
<dbReference type="RefSeq" id="WP_326507399.1">
    <property type="nucleotide sequence ID" value="NZ_JAWIIV010000012.1"/>
</dbReference>
<evidence type="ECO:0000256" key="1">
    <source>
        <dbReference type="SAM" id="MobiDB-lite"/>
    </source>
</evidence>
<dbReference type="EMBL" id="JAWIIV010000012">
    <property type="protein sequence ID" value="MEC4720690.1"/>
    <property type="molecule type" value="Genomic_DNA"/>
</dbReference>
<keyword evidence="4" id="KW-1185">Reference proteome</keyword>
<evidence type="ECO:0000259" key="2">
    <source>
        <dbReference type="Pfam" id="PF04909"/>
    </source>
</evidence>